<name>A0A1S3X3B4_TOBAC</name>
<dbReference type="AlphaFoldDB" id="A0A1S3X3B4"/>
<organism evidence="2">
    <name type="scientific">Nicotiana tabacum</name>
    <name type="common">Common tobacco</name>
    <dbReference type="NCBI Taxonomy" id="4097"/>
    <lineage>
        <taxon>Eukaryota</taxon>
        <taxon>Viridiplantae</taxon>
        <taxon>Streptophyta</taxon>
        <taxon>Embryophyta</taxon>
        <taxon>Tracheophyta</taxon>
        <taxon>Spermatophyta</taxon>
        <taxon>Magnoliopsida</taxon>
        <taxon>eudicotyledons</taxon>
        <taxon>Gunneridae</taxon>
        <taxon>Pentapetalae</taxon>
        <taxon>asterids</taxon>
        <taxon>lamiids</taxon>
        <taxon>Solanales</taxon>
        <taxon>Solanaceae</taxon>
        <taxon>Nicotianoideae</taxon>
        <taxon>Nicotianeae</taxon>
        <taxon>Nicotiana</taxon>
    </lineage>
</organism>
<feature type="compositionally biased region" description="Basic and acidic residues" evidence="1">
    <location>
        <begin position="44"/>
        <end position="70"/>
    </location>
</feature>
<feature type="compositionally biased region" description="Acidic residues" evidence="1">
    <location>
        <begin position="71"/>
        <end position="81"/>
    </location>
</feature>
<feature type="region of interest" description="Disordered" evidence="1">
    <location>
        <begin position="208"/>
        <end position="252"/>
    </location>
</feature>
<feature type="compositionally biased region" description="Basic and acidic residues" evidence="1">
    <location>
        <begin position="11"/>
        <end position="27"/>
    </location>
</feature>
<sequence>MHWTEDEDDNGGEKEEGVVGSHEEHTTQDIANEEEKSENEGDSGEEKESETKDRIGKQVDDSVEEKKNSEEEGNSESEGEDQEKTSESEGVDEEREEENENMSEESEGSMTIRNTVIAPLKEASGQKRTEEPGPLLTPFTGDEEDSNDEDDLPLSEVGKKPRKTHVKATKSAVPTRKEVAPPVRTPLTLGSKKPRKQVSVVELVVELDGEDESESTFSEKSSAQKRKVAKPTKTATPSARVSRGKKRKNVPTVVDRLTEFMNKKITQWEDSCKH</sequence>
<gene>
    <name evidence="2" type="primary">LOC107760796</name>
</gene>
<feature type="compositionally biased region" description="Acidic residues" evidence="1">
    <location>
        <begin position="31"/>
        <end position="43"/>
    </location>
</feature>
<reference evidence="2" key="1">
    <citation type="submission" date="2025-08" db="UniProtKB">
        <authorList>
            <consortium name="RefSeq"/>
        </authorList>
    </citation>
    <scope>IDENTIFICATION</scope>
</reference>
<dbReference type="KEGG" id="nta:107760796"/>
<proteinExistence type="predicted"/>
<feature type="region of interest" description="Disordered" evidence="1">
    <location>
        <begin position="1"/>
        <end position="195"/>
    </location>
</feature>
<evidence type="ECO:0000313" key="2">
    <source>
        <dbReference type="RefSeq" id="XP_016434387.1"/>
    </source>
</evidence>
<evidence type="ECO:0000256" key="1">
    <source>
        <dbReference type="SAM" id="MobiDB-lite"/>
    </source>
</evidence>
<feature type="compositionally biased region" description="Acidic residues" evidence="1">
    <location>
        <begin position="141"/>
        <end position="153"/>
    </location>
</feature>
<dbReference type="PaxDb" id="4097-A0A1S3X3B4"/>
<dbReference type="RefSeq" id="XP_016434387.1">
    <property type="nucleotide sequence ID" value="XM_016578901.1"/>
</dbReference>
<feature type="compositionally biased region" description="Acidic residues" evidence="1">
    <location>
        <begin position="89"/>
        <end position="107"/>
    </location>
</feature>
<feature type="compositionally biased region" description="Acidic residues" evidence="1">
    <location>
        <begin position="1"/>
        <end position="10"/>
    </location>
</feature>
<accession>A0A1S3X3B4</accession>
<protein>
    <submittedName>
        <fullName evidence="2">Neurofilament medium polypeptide-like</fullName>
    </submittedName>
</protein>